<feature type="signal peptide" evidence="1">
    <location>
        <begin position="1"/>
        <end position="24"/>
    </location>
</feature>
<reference evidence="2 3" key="1">
    <citation type="submission" date="2016-08" db="EMBL/GenBank/DDBJ databases">
        <title>A Parts List for Fungal Cellulosomes Revealed by Comparative Genomics.</title>
        <authorList>
            <consortium name="DOE Joint Genome Institute"/>
            <person name="Haitjema C.H."/>
            <person name="Gilmore S.P."/>
            <person name="Henske J.K."/>
            <person name="Solomon K.V."/>
            <person name="De Groot R."/>
            <person name="Kuo A."/>
            <person name="Mondo S.J."/>
            <person name="Salamov A.A."/>
            <person name="Labutti K."/>
            <person name="Zhao Z."/>
            <person name="Chiniquy J."/>
            <person name="Barry K."/>
            <person name="Brewer H.M."/>
            <person name="Purvine S.O."/>
            <person name="Wright A.T."/>
            <person name="Boxma B."/>
            <person name="Van Alen T."/>
            <person name="Hackstein J.H."/>
            <person name="Baker S.E."/>
            <person name="Grigoriev I.V."/>
            <person name="O'Malley M.A."/>
        </authorList>
    </citation>
    <scope>NUCLEOTIDE SEQUENCE [LARGE SCALE GENOMIC DNA]</scope>
    <source>
        <strain evidence="2 3">S4</strain>
    </source>
</reference>
<proteinExistence type="predicted"/>
<gene>
    <name evidence="2" type="ORF">BCR32DRAFT_280222</name>
</gene>
<feature type="non-terminal residue" evidence="2">
    <location>
        <position position="1499"/>
    </location>
</feature>
<evidence type="ECO:0000313" key="3">
    <source>
        <dbReference type="Proteomes" id="UP000193944"/>
    </source>
</evidence>
<name>A0A1Y1X4Q6_9FUNG</name>
<evidence type="ECO:0000313" key="2">
    <source>
        <dbReference type="EMBL" id="ORX80801.1"/>
    </source>
</evidence>
<comment type="caution">
    <text evidence="2">The sequence shown here is derived from an EMBL/GenBank/DDBJ whole genome shotgun (WGS) entry which is preliminary data.</text>
</comment>
<keyword evidence="3" id="KW-1185">Reference proteome</keyword>
<organism evidence="2 3">
    <name type="scientific">Anaeromyces robustus</name>
    <dbReference type="NCBI Taxonomy" id="1754192"/>
    <lineage>
        <taxon>Eukaryota</taxon>
        <taxon>Fungi</taxon>
        <taxon>Fungi incertae sedis</taxon>
        <taxon>Chytridiomycota</taxon>
        <taxon>Chytridiomycota incertae sedis</taxon>
        <taxon>Neocallimastigomycetes</taxon>
        <taxon>Neocallimastigales</taxon>
        <taxon>Neocallimastigaceae</taxon>
        <taxon>Anaeromyces</taxon>
    </lineage>
</organism>
<protein>
    <submittedName>
        <fullName evidence="2">Scaffoldin</fullName>
    </submittedName>
</protein>
<sequence length="1499" mass="164446">MDVNRIFLLTTFICLIGFISLVKTEEIECEPIYIYEPDKLAPGQEGYLLIPSQCKTGYYLINHEKTDIVNGNEVATSCTLGNECLMKYCDKADGKTFCRGYDYLGRSFIFALNNNGVLACKVYECKYVTGVNGDYYINGMKNHFTKPLIKCATEGEEVICKSVTSTTAGYYINAAESTGITNRFIKCDGKGNCELVTTAAKGYYSILEKNIVMKCDGSDCVEITESDSKSSCNTDGVIPGTLIASNTGIEYFCLEKSSSENVKVKFVEMAESYYVVSYTNPNQAQEDDPVIFGAGTKIENGATKSYFIKVSNGAVYLETGTVGYYLNSGSDKADYPIIKINDDISFQKIPKEDSFFKTACTIQGSASGTILKSGTETNPTYNSFCSTHGGTGIDFTGTTDAYMILNLQTSSTSLGDEHTSVLIKYGNGKMVIYDTTNKDGYLLNSGIDKTENPLIKCTSGTCVPVPVAEIPNGYYENIDEDSTINPLIRCLGGTRGCEIVALSSLSTSCADVNKPEMIQLDNELVFCYEDDSFYFDSPVNYYFFIHQNRNMKTVFNGEIADTIKDNKVVINLKPHSVTLVNAYTGYYGSHDLIQCINGECITLNKNEDYSDDTYSVGKVYINVNLLYFYYEKGNRLELTEQRDYKYLYIEVEKEQYSIFTGLYKLGDKRGGGVLVKVGFEPVISMIKVEVVTVEPRSSLMSLLIPLHYERLAELVTDDGYYVTNNSESKLVKCDEGNCNIITPSTNGFYVNAGEGKSLIKYTADGTTTTLVDATSGGYYLNYGDQKTIIYCESTTSCKAIIPENGYYLNAGIEHDQTNLAIKCDDKGCVGITSTDGEASCATDGSDGGKPKNTGIEICNGKDDNSVTVLGADDETFYHLIQISYGYDGPFKVDSLTTPGQTKKILVKNSKNSMVMVQTPTIGYYINSKSIEGDTLIYCKSDNDIEECSEIPASTYSYYINAGDNASIKPIILCQDKNSCTTIYDTNEDVVTTTCIPGKLFFNGTNIKDFCYGDTTKKIDFTTTGNKYTILSLNGDISLNILADVNKGEMQYIIESGDHKVTVIQSQTDATTLNKYFINSGSDASTHPLIKCSDIRTCVSDDAYSEAGYYIHGITGDKSIINCGEGRSGCVVETAITGYYVNGARTDNTDTIIKFDGHNDPSILTTATGNTDFVTTKEDTCVTGKLLLKSEGKFCIDGSADNMKELITETTEGYYFLTITTGGDQTLFTASASTETQYGLVKITDKKSVILVDTPGDYFAYRLYIDSSSDTPIIVRIDNEKKVRRLIGYYKNDSEMLVCDNTECTEVSSLEADCDAKLVIGKIVDIDSPKICMSKSESISISGKDQYKKIVGEEDAESPFGTSGTYIKIGNNKVIELSISLDKAGYIIDPDDNALIYCKSDGDCEKVNNPTPGYYYKESDTEKFIKCIDTDGVVTCNYRLFSDTTNETVTDCTGKVGKNKSDGKFCSDGADSAGIDIPTTDYLYNIFTVEDETSFGKAGK</sequence>
<feature type="chain" id="PRO_5012960111" evidence="1">
    <location>
        <begin position="25"/>
        <end position="1499"/>
    </location>
</feature>
<reference evidence="2 3" key="2">
    <citation type="submission" date="2016-08" db="EMBL/GenBank/DDBJ databases">
        <title>Pervasive Adenine N6-methylation of Active Genes in Fungi.</title>
        <authorList>
            <consortium name="DOE Joint Genome Institute"/>
            <person name="Mondo S.J."/>
            <person name="Dannebaum R.O."/>
            <person name="Kuo R.C."/>
            <person name="Labutti K."/>
            <person name="Haridas S."/>
            <person name="Kuo A."/>
            <person name="Salamov A."/>
            <person name="Ahrendt S.R."/>
            <person name="Lipzen A."/>
            <person name="Sullivan W."/>
            <person name="Andreopoulos W.B."/>
            <person name="Clum A."/>
            <person name="Lindquist E."/>
            <person name="Daum C."/>
            <person name="Ramamoorthy G.K."/>
            <person name="Gryganskyi A."/>
            <person name="Culley D."/>
            <person name="Magnuson J.K."/>
            <person name="James T.Y."/>
            <person name="O'Malley M.A."/>
            <person name="Stajich J.E."/>
            <person name="Spatafora J.W."/>
            <person name="Visel A."/>
            <person name="Grigoriev I.V."/>
        </authorList>
    </citation>
    <scope>NUCLEOTIDE SEQUENCE [LARGE SCALE GENOMIC DNA]</scope>
    <source>
        <strain evidence="2 3">S4</strain>
    </source>
</reference>
<dbReference type="Proteomes" id="UP000193944">
    <property type="component" value="Unassembled WGS sequence"/>
</dbReference>
<dbReference type="EMBL" id="MCFG01000135">
    <property type="protein sequence ID" value="ORX80801.1"/>
    <property type="molecule type" value="Genomic_DNA"/>
</dbReference>
<keyword evidence="1" id="KW-0732">Signal</keyword>
<accession>A0A1Y1X4Q6</accession>
<evidence type="ECO:0000256" key="1">
    <source>
        <dbReference type="SAM" id="SignalP"/>
    </source>
</evidence>